<accession>A0AAN6GV19</accession>
<dbReference type="GO" id="GO:0006384">
    <property type="term" value="P:transcription initiation at RNA polymerase III promoter"/>
    <property type="evidence" value="ECO:0007669"/>
    <property type="project" value="InterPro"/>
</dbReference>
<comment type="caution">
    <text evidence="2">The sequence shown here is derived from an EMBL/GenBank/DDBJ whole genome shotgun (WGS) entry which is preliminary data.</text>
</comment>
<dbReference type="InterPro" id="IPR044230">
    <property type="entry name" value="GTF3C4"/>
</dbReference>
<dbReference type="Pfam" id="PF12657">
    <property type="entry name" value="TFIIIC_delta"/>
    <property type="match status" value="1"/>
</dbReference>
<evidence type="ECO:0000313" key="3">
    <source>
        <dbReference type="Proteomes" id="UP001176517"/>
    </source>
</evidence>
<dbReference type="Proteomes" id="UP001176517">
    <property type="component" value="Unassembled WGS sequence"/>
</dbReference>
<evidence type="ECO:0000259" key="1">
    <source>
        <dbReference type="Pfam" id="PF12657"/>
    </source>
</evidence>
<dbReference type="EMBL" id="JAPDMZ010000001">
    <property type="protein sequence ID" value="KAK0558038.1"/>
    <property type="molecule type" value="Genomic_DNA"/>
</dbReference>
<organism evidence="2 3">
    <name type="scientific">Tilletia horrida</name>
    <dbReference type="NCBI Taxonomy" id="155126"/>
    <lineage>
        <taxon>Eukaryota</taxon>
        <taxon>Fungi</taxon>
        <taxon>Dikarya</taxon>
        <taxon>Basidiomycota</taxon>
        <taxon>Ustilaginomycotina</taxon>
        <taxon>Exobasidiomycetes</taxon>
        <taxon>Tilletiales</taxon>
        <taxon>Tilletiaceae</taxon>
        <taxon>Tilletia</taxon>
    </lineage>
</organism>
<feature type="non-terminal residue" evidence="2">
    <location>
        <position position="628"/>
    </location>
</feature>
<dbReference type="InterPro" id="IPR024761">
    <property type="entry name" value="TFIIIC_delta_N"/>
</dbReference>
<protein>
    <recommendedName>
        <fullName evidence="1">Transcription factor IIIC 90kDa subunit N-terminal domain-containing protein</fullName>
    </recommendedName>
</protein>
<dbReference type="GO" id="GO:0000127">
    <property type="term" value="C:transcription factor TFIIIC complex"/>
    <property type="evidence" value="ECO:0007669"/>
    <property type="project" value="InterPro"/>
</dbReference>
<reference evidence="2" key="1">
    <citation type="journal article" date="2023" name="PhytoFront">
        <title>Draft Genome Resources of Seven Strains of Tilletia horrida, Causal Agent of Kernel Smut of Rice.</title>
        <authorList>
            <person name="Khanal S."/>
            <person name="Antony Babu S."/>
            <person name="Zhou X.G."/>
        </authorList>
    </citation>
    <scope>NUCLEOTIDE SEQUENCE</scope>
    <source>
        <strain evidence="2">TX6</strain>
    </source>
</reference>
<dbReference type="AlphaFoldDB" id="A0AAN6GV19"/>
<evidence type="ECO:0000313" key="2">
    <source>
        <dbReference type="EMBL" id="KAK0558038.1"/>
    </source>
</evidence>
<dbReference type="PANTHER" id="PTHR15496:SF2">
    <property type="entry name" value="GENERAL TRANSCRIPTION FACTOR 3C POLYPEPTIDE 4"/>
    <property type="match status" value="1"/>
</dbReference>
<gene>
    <name evidence="2" type="ORF">OC846_000030</name>
</gene>
<sequence>MPDVSSRPAGSIEHLRPYVAASATFSSSRPLPTRTLKLSDELRIAYATSALVHILTPTFDLHPSINGTRFMERSTEQKAAALHAETAFPYSYAVISPTEEDYFMMREFEVSAFDAGLALPAYERPLVREAEWSPSGLTFSRGCYLSVLTSRLQIRLYEARPNGWTGSWKEVAKLSSSAFSSIQRTAQLDLSITAHRWTAAMTSSDPKNDNRTAFLLGSTRSGKLVAWPFQTGPYASPQCVQIPIPDRLQNHPLFIMAADESWNVGTKSGATSPDVRWCHLVVWTPILFEVCILRLTVSGQAPHYEFGTEITLSLPSRQCCTDARFVHKDMVVLSGPGTVDVVDLSAGAKVRLRSFDLSSDGTSCGHIHPAPNPFQVTAGIHLIKNKLQVILTDGSVFDIDLSTTSPAQTRRKQYPTAVLTVEQKGEADDALQALISVRRPISGVVRLPHTHGGDASMGVLLVAQETTEIAALPHRPTEQRAETISFMLPSPFNPTELAFDLDSSIGALLDSQFHEGAEGSDSTSDLPSQVFLPLTTLFAASDRAERMKMCEALWKRLQPFAEAEWVAAAPDASLRRLYWLLVWLRRASQHSKVPELNESLNRVRQTIAEKNLRSQMQGVLKMVKPGAK</sequence>
<dbReference type="GO" id="GO:0004402">
    <property type="term" value="F:histone acetyltransferase activity"/>
    <property type="evidence" value="ECO:0007669"/>
    <property type="project" value="InterPro"/>
</dbReference>
<feature type="domain" description="Transcription factor IIIC 90kDa subunit N-terminal" evidence="1">
    <location>
        <begin position="39"/>
        <end position="235"/>
    </location>
</feature>
<keyword evidence="3" id="KW-1185">Reference proteome</keyword>
<name>A0AAN6GV19_9BASI</name>
<proteinExistence type="predicted"/>
<dbReference type="PANTHER" id="PTHR15496">
    <property type="entry name" value="GENERAL TRANSCRIPTION FACTOR 3C POLYPEPTIDE 4 FAMILY"/>
    <property type="match status" value="1"/>
</dbReference>